<evidence type="ECO:0000256" key="9">
    <source>
        <dbReference type="ARBA" id="ARBA00023143"/>
    </source>
</evidence>
<evidence type="ECO:0000256" key="6">
    <source>
        <dbReference type="ARBA" id="ARBA00022500"/>
    </source>
</evidence>
<evidence type="ECO:0000259" key="12">
    <source>
        <dbReference type="Pfam" id="PF14841"/>
    </source>
</evidence>
<proteinExistence type="inferred from homology"/>
<keyword evidence="14" id="KW-0966">Cell projection</keyword>
<evidence type="ECO:0000256" key="3">
    <source>
        <dbReference type="ARBA" id="ARBA00010299"/>
    </source>
</evidence>
<dbReference type="SUPFAM" id="SSF48029">
    <property type="entry name" value="FliG"/>
    <property type="match status" value="2"/>
</dbReference>
<dbReference type="GO" id="GO:0003774">
    <property type="term" value="F:cytoskeletal motor activity"/>
    <property type="evidence" value="ECO:0007669"/>
    <property type="project" value="InterPro"/>
</dbReference>
<dbReference type="Proteomes" id="UP000546031">
    <property type="component" value="Unassembled WGS sequence"/>
</dbReference>
<evidence type="ECO:0000256" key="8">
    <source>
        <dbReference type="ARBA" id="ARBA00023136"/>
    </source>
</evidence>
<dbReference type="PANTHER" id="PTHR30534">
    <property type="entry name" value="FLAGELLAR MOTOR SWITCH PROTEIN FLIG"/>
    <property type="match status" value="1"/>
</dbReference>
<dbReference type="InterPro" id="IPR011002">
    <property type="entry name" value="FliG_a-hlx"/>
</dbReference>
<evidence type="ECO:0000256" key="2">
    <source>
        <dbReference type="ARBA" id="ARBA00004413"/>
    </source>
</evidence>
<keyword evidence="14" id="KW-0969">Cilium</keyword>
<keyword evidence="15" id="KW-1185">Reference proteome</keyword>
<feature type="domain" description="Flagellar motor switch protein FliG middle" evidence="12">
    <location>
        <begin position="117"/>
        <end position="185"/>
    </location>
</feature>
<comment type="similarity">
    <text evidence="3">Belongs to the FliG family.</text>
</comment>
<evidence type="ECO:0000256" key="7">
    <source>
        <dbReference type="ARBA" id="ARBA00022779"/>
    </source>
</evidence>
<name>A0A850H2F4_9SPHN</name>
<comment type="subcellular location">
    <subcellularLocation>
        <location evidence="1">Bacterial flagellum basal body</location>
    </subcellularLocation>
    <subcellularLocation>
        <location evidence="2">Cell membrane</location>
        <topology evidence="2">Peripheral membrane protein</topology>
        <orientation evidence="2">Cytoplasmic side</orientation>
    </subcellularLocation>
</comment>
<dbReference type="EMBL" id="JABWTA010000001">
    <property type="protein sequence ID" value="NVE93317.1"/>
    <property type="molecule type" value="Genomic_DNA"/>
</dbReference>
<keyword evidence="5" id="KW-1003">Cell membrane</keyword>
<reference evidence="14 15" key="1">
    <citation type="submission" date="2020-06" db="EMBL/GenBank/DDBJ databases">
        <title>Altererythrobacter lutimaris sp. nov., a marine bacterium isolated from a tidal flat.</title>
        <authorList>
            <person name="Kim D."/>
            <person name="Yoo Y."/>
            <person name="Kim J.-J."/>
        </authorList>
    </citation>
    <scope>NUCLEOTIDE SEQUENCE [LARGE SCALE GENOMIC DNA]</scope>
    <source>
        <strain evidence="14 15">JGD-16</strain>
    </source>
</reference>
<evidence type="ECO:0000259" key="11">
    <source>
        <dbReference type="Pfam" id="PF01706"/>
    </source>
</evidence>
<dbReference type="InterPro" id="IPR028263">
    <property type="entry name" value="FliG_N"/>
</dbReference>
<dbReference type="GO" id="GO:0009425">
    <property type="term" value="C:bacterial-type flagellum basal body"/>
    <property type="evidence" value="ECO:0007669"/>
    <property type="project" value="UniProtKB-SubCell"/>
</dbReference>
<feature type="domain" description="Flagellar motor switch protein FliG N-terminal" evidence="13">
    <location>
        <begin position="6"/>
        <end position="106"/>
    </location>
</feature>
<dbReference type="GO" id="GO:0071973">
    <property type="term" value="P:bacterial-type flagellum-dependent cell motility"/>
    <property type="evidence" value="ECO:0007669"/>
    <property type="project" value="InterPro"/>
</dbReference>
<dbReference type="Pfam" id="PF01706">
    <property type="entry name" value="FliG_C"/>
    <property type="match status" value="1"/>
</dbReference>
<evidence type="ECO:0000313" key="15">
    <source>
        <dbReference type="Proteomes" id="UP000546031"/>
    </source>
</evidence>
<accession>A0A850H2F4</accession>
<sequence>MSELAELSQAHSAAVFVLLLEDRNAAELLGRLGPDELERVGASMCQLGDVDPSRIARAIASFVEEADREALSADGREDHVRSLFVNAIGDVKAESVMKRIQPEERPRSLELARWLAPSIVAPLIEDEHPQVIAVLLLMMEAEPAAEILSLMPEAFQPRIVERIAKLGPVSGQTIDMLDTLLSKRIGERFGAAALTLGGAREAANLINAAAGAVGQRVLPAIEQRDAELAAAIEEEMFTFEMLYELDRMGMGRLLRDVENDVLVDALKGLSEDDQEPFFSAMSSRAADGVKDEIELRGKLRREDVQAAQKKIVEVARRLSDEGELSLGGDDGEFV</sequence>
<keyword evidence="14" id="KW-0282">Flagellum</keyword>
<keyword evidence="6" id="KW-0145">Chemotaxis</keyword>
<dbReference type="Pfam" id="PF14841">
    <property type="entry name" value="FliG_M"/>
    <property type="match status" value="1"/>
</dbReference>
<keyword evidence="9" id="KW-0975">Bacterial flagellum</keyword>
<dbReference type="GO" id="GO:0005886">
    <property type="term" value="C:plasma membrane"/>
    <property type="evidence" value="ECO:0007669"/>
    <property type="project" value="UniProtKB-SubCell"/>
</dbReference>
<dbReference type="AlphaFoldDB" id="A0A850H2F4"/>
<protein>
    <recommendedName>
        <fullName evidence="4">Flagellar motor switch protein FliG</fullName>
    </recommendedName>
</protein>
<feature type="domain" description="Flagellar motor switch protein FliG C-terminal" evidence="11">
    <location>
        <begin position="220"/>
        <end position="326"/>
    </location>
</feature>
<evidence type="ECO:0000313" key="14">
    <source>
        <dbReference type="EMBL" id="NVE93317.1"/>
    </source>
</evidence>
<dbReference type="NCBIfam" id="TIGR00207">
    <property type="entry name" value="fliG"/>
    <property type="match status" value="1"/>
</dbReference>
<comment type="caution">
    <text evidence="14">The sequence shown here is derived from an EMBL/GenBank/DDBJ whole genome shotgun (WGS) entry which is preliminary data.</text>
</comment>
<comment type="function">
    <text evidence="10">FliG is one of three proteins (FliG, FliN, FliM) that forms the rotor-mounted switch complex (C ring), located at the base of the basal body. This complex interacts with the CheY and CheZ chemotaxis proteins, in addition to contacting components of the motor that determine the direction of flagellar rotation.</text>
</comment>
<organism evidence="14 15">
    <name type="scientific">Altererythrobacter lutimaris</name>
    <dbReference type="NCBI Taxonomy" id="2743979"/>
    <lineage>
        <taxon>Bacteria</taxon>
        <taxon>Pseudomonadati</taxon>
        <taxon>Pseudomonadota</taxon>
        <taxon>Alphaproteobacteria</taxon>
        <taxon>Sphingomonadales</taxon>
        <taxon>Erythrobacteraceae</taxon>
        <taxon>Altererythrobacter</taxon>
    </lineage>
</organism>
<evidence type="ECO:0000256" key="1">
    <source>
        <dbReference type="ARBA" id="ARBA00004117"/>
    </source>
</evidence>
<dbReference type="InterPro" id="IPR032779">
    <property type="entry name" value="FliG_M"/>
</dbReference>
<gene>
    <name evidence="14" type="primary">fliG</name>
    <name evidence="14" type="ORF">HUO12_00230</name>
</gene>
<evidence type="ECO:0000259" key="13">
    <source>
        <dbReference type="Pfam" id="PF14842"/>
    </source>
</evidence>
<evidence type="ECO:0000256" key="10">
    <source>
        <dbReference type="ARBA" id="ARBA00025598"/>
    </source>
</evidence>
<dbReference type="InterPro" id="IPR000090">
    <property type="entry name" value="Flg_Motor_Flig"/>
</dbReference>
<dbReference type="PANTHER" id="PTHR30534:SF0">
    <property type="entry name" value="FLAGELLAR MOTOR SWITCH PROTEIN FLIG"/>
    <property type="match status" value="1"/>
</dbReference>
<evidence type="ECO:0000256" key="5">
    <source>
        <dbReference type="ARBA" id="ARBA00022475"/>
    </source>
</evidence>
<dbReference type="Pfam" id="PF14842">
    <property type="entry name" value="FliG_N"/>
    <property type="match status" value="1"/>
</dbReference>
<evidence type="ECO:0000256" key="4">
    <source>
        <dbReference type="ARBA" id="ARBA00021870"/>
    </source>
</evidence>
<keyword evidence="8" id="KW-0472">Membrane</keyword>
<dbReference type="Gene3D" id="1.10.220.30">
    <property type="match status" value="3"/>
</dbReference>
<dbReference type="GO" id="GO:0006935">
    <property type="term" value="P:chemotaxis"/>
    <property type="evidence" value="ECO:0007669"/>
    <property type="project" value="UniProtKB-KW"/>
</dbReference>
<dbReference type="InterPro" id="IPR023087">
    <property type="entry name" value="Flg_Motor_Flig_C"/>
</dbReference>
<keyword evidence="7" id="KW-0283">Flagellar rotation</keyword>
<dbReference type="PRINTS" id="PR00954">
    <property type="entry name" value="FLGMOTORFLIG"/>
</dbReference>